<dbReference type="CDD" id="cd07361">
    <property type="entry name" value="MEMO_like"/>
    <property type="match status" value="1"/>
</dbReference>
<evidence type="ECO:0000256" key="1">
    <source>
        <dbReference type="ARBA" id="ARBA00006315"/>
    </source>
</evidence>
<name>A0A419F314_9BACT</name>
<dbReference type="SUPFAM" id="SSF53213">
    <property type="entry name" value="LigB-like"/>
    <property type="match status" value="1"/>
</dbReference>
<evidence type="ECO:0000313" key="3">
    <source>
        <dbReference type="Proteomes" id="UP000285961"/>
    </source>
</evidence>
<comment type="caution">
    <text evidence="2">The sequence shown here is derived from an EMBL/GenBank/DDBJ whole genome shotgun (WGS) entry which is preliminary data.</text>
</comment>
<dbReference type="PANTHER" id="PTHR11060:SF0">
    <property type="entry name" value="PROTEIN MEMO1"/>
    <property type="match status" value="1"/>
</dbReference>
<dbReference type="NCBIfam" id="TIGR04336">
    <property type="entry name" value="AmmeMemoSam_B"/>
    <property type="match status" value="1"/>
</dbReference>
<gene>
    <name evidence="2" type="primary">amrB</name>
    <name evidence="2" type="ORF">C4532_05725</name>
</gene>
<accession>A0A419F314</accession>
<dbReference type="Gene3D" id="3.40.830.10">
    <property type="entry name" value="LigB-like"/>
    <property type="match status" value="1"/>
</dbReference>
<dbReference type="Proteomes" id="UP000285961">
    <property type="component" value="Unassembled WGS sequence"/>
</dbReference>
<protein>
    <submittedName>
        <fullName evidence="2">AmmeMemoRadiSam system protein B</fullName>
    </submittedName>
</protein>
<sequence>MRRKQFAANFYAEASTAWIEKALQEFKAPKLEAPPVAGIVPHAGWAYSGAVAAKVFQTIKCYREPKTFVLFGTVHRDIADNAIYPRGSWLTPFGEVSIDEGLAADIVEGAGEYLIADESAHHYEHSIEVQMPFLKHFFPRAEAVPIAVLPDERAHELGKSIGELLKKTTSDAVVLGTTDLTHYGDAYWFTPSGRGPAAREWMKRNDARIIELASTLRAQEIVAEAIRNQNACGAGALAATAAAAKAMGCSGGRVIEYTTSYDVMPEGEFRMAVGYVGMVFCGS</sequence>
<organism evidence="2 3">
    <name type="scientific">Candidatus Abyssobacteria bacterium SURF_17</name>
    <dbReference type="NCBI Taxonomy" id="2093361"/>
    <lineage>
        <taxon>Bacteria</taxon>
        <taxon>Pseudomonadati</taxon>
        <taxon>Candidatus Hydrogenedentota</taxon>
        <taxon>Candidatus Abyssobacteria</taxon>
    </lineage>
</organism>
<proteinExistence type="inferred from homology"/>
<dbReference type="AlphaFoldDB" id="A0A419F314"/>
<reference evidence="2 3" key="1">
    <citation type="journal article" date="2017" name="ISME J.">
        <title>Energy and carbon metabolisms in a deep terrestrial subsurface fluid microbial community.</title>
        <authorList>
            <person name="Momper L."/>
            <person name="Jungbluth S.P."/>
            <person name="Lee M.D."/>
            <person name="Amend J.P."/>
        </authorList>
    </citation>
    <scope>NUCLEOTIDE SEQUENCE [LARGE SCALE GENOMIC DNA]</scope>
    <source>
        <strain evidence="2">SURF_17</strain>
    </source>
</reference>
<dbReference type="EMBL" id="QZKI01000042">
    <property type="protein sequence ID" value="RJP72661.1"/>
    <property type="molecule type" value="Genomic_DNA"/>
</dbReference>
<comment type="similarity">
    <text evidence="1">Belongs to the MEMO1 family.</text>
</comment>
<dbReference type="InterPro" id="IPR002737">
    <property type="entry name" value="MEMO1_fam"/>
</dbReference>
<evidence type="ECO:0000313" key="2">
    <source>
        <dbReference type="EMBL" id="RJP72661.1"/>
    </source>
</evidence>
<dbReference type="Pfam" id="PF01875">
    <property type="entry name" value="Memo"/>
    <property type="match status" value="1"/>
</dbReference>
<dbReference type="PANTHER" id="PTHR11060">
    <property type="entry name" value="PROTEIN MEMO1"/>
    <property type="match status" value="1"/>
</dbReference>